<evidence type="ECO:0000313" key="2">
    <source>
        <dbReference type="EMBL" id="GAW92076.1"/>
    </source>
</evidence>
<accession>A0A1Z5HRC6</accession>
<evidence type="ECO:0000313" key="3">
    <source>
        <dbReference type="Proteomes" id="UP000197032"/>
    </source>
</evidence>
<proteinExistence type="predicted"/>
<evidence type="ECO:0000259" key="1">
    <source>
        <dbReference type="Pfam" id="PF12654"/>
    </source>
</evidence>
<gene>
    <name evidence="2" type="ORF">KKC1_12360</name>
</gene>
<sequence>MAIEIQGNYEDAYRQAVKEFSEKDPHLMARWSKARFDREKSVFCMRYCATDYFIHYPTGKFDTEEKIAIPLTDQIIMLQYLTQASGMPIRNRWLSFMELPGGPHHYAPFRQEAINPISQTFGDRLELFRQVALSLDGKATDMGDAGYILPVLPGLPLAYILWQGDEEFPPNANILFDYSASTYLPTATLYVLGINTTLKMLERARKFESRTV</sequence>
<dbReference type="AlphaFoldDB" id="A0A1Z5HRC6"/>
<dbReference type="RefSeq" id="WP_088553505.1">
    <property type="nucleotide sequence ID" value="NZ_BDGJ01000051.1"/>
</dbReference>
<feature type="domain" description="DUF3786" evidence="1">
    <location>
        <begin position="24"/>
        <end position="194"/>
    </location>
</feature>
<keyword evidence="3" id="KW-1185">Reference proteome</keyword>
<dbReference type="InterPro" id="IPR024264">
    <property type="entry name" value="DUF3786"/>
</dbReference>
<dbReference type="Pfam" id="PF12654">
    <property type="entry name" value="DUF3786"/>
    <property type="match status" value="1"/>
</dbReference>
<dbReference type="EMBL" id="BDGJ01000051">
    <property type="protein sequence ID" value="GAW92076.1"/>
    <property type="molecule type" value="Genomic_DNA"/>
</dbReference>
<name>A0A1Z5HRC6_9FIRM</name>
<dbReference type="OrthoDB" id="159408at2"/>
<organism evidence="2 3">
    <name type="scientific">Calderihabitans maritimus</name>
    <dbReference type="NCBI Taxonomy" id="1246530"/>
    <lineage>
        <taxon>Bacteria</taxon>
        <taxon>Bacillati</taxon>
        <taxon>Bacillota</taxon>
        <taxon>Clostridia</taxon>
        <taxon>Neomoorellales</taxon>
        <taxon>Calderihabitantaceae</taxon>
        <taxon>Calderihabitans</taxon>
    </lineage>
</organism>
<comment type="caution">
    <text evidence="2">The sequence shown here is derived from an EMBL/GenBank/DDBJ whole genome shotgun (WGS) entry which is preliminary data.</text>
</comment>
<dbReference type="Proteomes" id="UP000197032">
    <property type="component" value="Unassembled WGS sequence"/>
</dbReference>
<protein>
    <recommendedName>
        <fullName evidence="1">DUF3786 domain-containing protein</fullName>
    </recommendedName>
</protein>
<reference evidence="3" key="1">
    <citation type="journal article" date="2017" name="Appl. Environ. Microbiol.">
        <title>Genomic Analysis of Calderihabitans maritimus KKC1, a Thermophilic, Hydrogenogenic, Carboxydotrophic Bacterium Isolated from Marine Sediment.</title>
        <authorList>
            <person name="Omae K."/>
            <person name="Yoneda Y."/>
            <person name="Fukuyama Y."/>
            <person name="Yoshida T."/>
            <person name="Sako Y."/>
        </authorList>
    </citation>
    <scope>NUCLEOTIDE SEQUENCE [LARGE SCALE GENOMIC DNA]</scope>
    <source>
        <strain evidence="3">KKC1</strain>
    </source>
</reference>